<organism evidence="1 2">
    <name type="scientific">Rotaria socialis</name>
    <dbReference type="NCBI Taxonomy" id="392032"/>
    <lineage>
        <taxon>Eukaryota</taxon>
        <taxon>Metazoa</taxon>
        <taxon>Spiralia</taxon>
        <taxon>Gnathifera</taxon>
        <taxon>Rotifera</taxon>
        <taxon>Eurotatoria</taxon>
        <taxon>Bdelloidea</taxon>
        <taxon>Philodinida</taxon>
        <taxon>Philodinidae</taxon>
        <taxon>Rotaria</taxon>
    </lineage>
</organism>
<reference evidence="1" key="1">
    <citation type="submission" date="2021-02" db="EMBL/GenBank/DDBJ databases">
        <authorList>
            <person name="Nowell W R."/>
        </authorList>
    </citation>
    <scope>NUCLEOTIDE SEQUENCE</scope>
</reference>
<proteinExistence type="predicted"/>
<protein>
    <submittedName>
        <fullName evidence="1">Uncharacterized protein</fullName>
    </submittedName>
</protein>
<feature type="non-terminal residue" evidence="1">
    <location>
        <position position="143"/>
    </location>
</feature>
<feature type="non-terminal residue" evidence="1">
    <location>
        <position position="1"/>
    </location>
</feature>
<comment type="caution">
    <text evidence="1">The sequence shown here is derived from an EMBL/GenBank/DDBJ whole genome shotgun (WGS) entry which is preliminary data.</text>
</comment>
<gene>
    <name evidence="1" type="ORF">QYT958_LOCUS39634</name>
</gene>
<name>A0A822BYF2_9BILA</name>
<sequence>VVKGNQAPKTPDCTLSLPNSKRISLENGTLLTFSVDKDYLHTLQLRDTTIYYIMYEVGSNNGLCRAVRQNSLPLINNRQSLLSFIGENKNLLRLHTLNSLDIPPRVLIDSNRLIYSLIYNQENSNIKDPQWKNLLAINYFSQG</sequence>
<evidence type="ECO:0000313" key="2">
    <source>
        <dbReference type="Proteomes" id="UP000663848"/>
    </source>
</evidence>
<evidence type="ECO:0000313" key="1">
    <source>
        <dbReference type="EMBL" id="CAF5017299.1"/>
    </source>
</evidence>
<dbReference type="Proteomes" id="UP000663848">
    <property type="component" value="Unassembled WGS sequence"/>
</dbReference>
<dbReference type="EMBL" id="CAJOBR010037596">
    <property type="protein sequence ID" value="CAF5017299.1"/>
    <property type="molecule type" value="Genomic_DNA"/>
</dbReference>
<accession>A0A822BYF2</accession>
<dbReference type="AlphaFoldDB" id="A0A822BYF2"/>